<keyword evidence="3" id="KW-0472">Membrane</keyword>
<dbReference type="InterPro" id="IPR058625">
    <property type="entry name" value="MdtA-like_BSH"/>
</dbReference>
<protein>
    <submittedName>
        <fullName evidence="7">Efflux RND transporter periplasmic adaptor subunit</fullName>
    </submittedName>
</protein>
<organism evidence="7 8">
    <name type="scientific">Sulfurimonas diazotrophicus</name>
    <dbReference type="NCBI Taxonomy" id="3131939"/>
    <lineage>
        <taxon>Bacteria</taxon>
        <taxon>Pseudomonadati</taxon>
        <taxon>Campylobacterota</taxon>
        <taxon>Epsilonproteobacteria</taxon>
        <taxon>Campylobacterales</taxon>
        <taxon>Sulfurimonadaceae</taxon>
        <taxon>Sulfurimonas</taxon>
    </lineage>
</organism>
<dbReference type="Pfam" id="PF25954">
    <property type="entry name" value="Beta-barrel_RND_2"/>
    <property type="match status" value="1"/>
</dbReference>
<dbReference type="Gene3D" id="2.40.30.170">
    <property type="match status" value="1"/>
</dbReference>
<dbReference type="Pfam" id="PF25876">
    <property type="entry name" value="HH_MFP_RND"/>
    <property type="match status" value="1"/>
</dbReference>
<dbReference type="PANTHER" id="PTHR30469:SF33">
    <property type="entry name" value="SLR1207 PROTEIN"/>
    <property type="match status" value="1"/>
</dbReference>
<reference evidence="7 8" key="1">
    <citation type="submission" date="2024-03" db="EMBL/GenBank/DDBJ databases">
        <title>Sulfurimonas sp. HSL3-1.</title>
        <authorList>
            <person name="Wang S."/>
        </authorList>
    </citation>
    <scope>NUCLEOTIDE SEQUENCE [LARGE SCALE GENOMIC DNA]</scope>
    <source>
        <strain evidence="7 8">HSL3-1</strain>
    </source>
</reference>
<dbReference type="InterPro" id="IPR058792">
    <property type="entry name" value="Beta-barrel_RND_2"/>
</dbReference>
<dbReference type="InterPro" id="IPR058624">
    <property type="entry name" value="MdtA-like_HH"/>
</dbReference>
<feature type="transmembrane region" description="Helical" evidence="3">
    <location>
        <begin position="15"/>
        <end position="36"/>
    </location>
</feature>
<keyword evidence="2" id="KW-0175">Coiled coil</keyword>
<feature type="domain" description="Multidrug resistance protein MdtA-like barrel-sandwich hybrid" evidence="5">
    <location>
        <begin position="72"/>
        <end position="228"/>
    </location>
</feature>
<dbReference type="Gene3D" id="2.40.50.100">
    <property type="match status" value="1"/>
</dbReference>
<evidence type="ECO:0000256" key="3">
    <source>
        <dbReference type="SAM" id="Phobius"/>
    </source>
</evidence>
<dbReference type="RefSeq" id="WP_345972865.1">
    <property type="nucleotide sequence ID" value="NZ_CP147920.1"/>
</dbReference>
<evidence type="ECO:0000256" key="1">
    <source>
        <dbReference type="ARBA" id="ARBA00009477"/>
    </source>
</evidence>
<proteinExistence type="inferred from homology"/>
<evidence type="ECO:0000259" key="4">
    <source>
        <dbReference type="Pfam" id="PF25876"/>
    </source>
</evidence>
<dbReference type="Proteomes" id="UP001447842">
    <property type="component" value="Chromosome"/>
</dbReference>
<dbReference type="PANTHER" id="PTHR30469">
    <property type="entry name" value="MULTIDRUG RESISTANCE PROTEIN MDTA"/>
    <property type="match status" value="1"/>
</dbReference>
<evidence type="ECO:0000313" key="8">
    <source>
        <dbReference type="Proteomes" id="UP001447842"/>
    </source>
</evidence>
<comment type="similarity">
    <text evidence="1">Belongs to the membrane fusion protein (MFP) (TC 8.A.1) family.</text>
</comment>
<keyword evidence="3" id="KW-1133">Transmembrane helix</keyword>
<evidence type="ECO:0000259" key="5">
    <source>
        <dbReference type="Pfam" id="PF25917"/>
    </source>
</evidence>
<evidence type="ECO:0000313" key="7">
    <source>
        <dbReference type="EMBL" id="XAU15370.1"/>
    </source>
</evidence>
<dbReference type="SUPFAM" id="SSF111369">
    <property type="entry name" value="HlyD-like secretion proteins"/>
    <property type="match status" value="1"/>
</dbReference>
<feature type="domain" description="CusB-like beta-barrel" evidence="6">
    <location>
        <begin position="240"/>
        <end position="314"/>
    </location>
</feature>
<gene>
    <name evidence="7" type="ORF">WCY31_01415</name>
</gene>
<dbReference type="Gene3D" id="1.10.287.470">
    <property type="entry name" value="Helix hairpin bin"/>
    <property type="match status" value="1"/>
</dbReference>
<keyword evidence="8" id="KW-1185">Reference proteome</keyword>
<accession>A0ABZ3HCE2</accession>
<dbReference type="InterPro" id="IPR006143">
    <property type="entry name" value="RND_pump_MFP"/>
</dbReference>
<sequence>MEAMEKVTAYKSPRWKWIVLGVVVLIAVAVGGYFFLQPAKNGQAYRFVTQSAERGELNITVSASGYLQPLESVDVGTEVSGTIEKVLVDYNDLVQKGELMAQMDKTKYQSAVDKANAALRSAKATLENANAELYRSKATLKRDETLREETKGALPSQSDWDTDYADYLASKAQVDNAKAQVEQAKHSLVSSQYDLERTAIYSPVDGTVLTREIDPGQTVAASYQTPTLFTIAKDLRKMELQVSVDEADIAKVKAGDTATFTVDAYPDSVFSGTIRMVRVNSEIEDGVVTYIAVLDVNNSDLKLRPGMSADADITVQTFRDALIVPRAALLYLPVATSKETKLFAFHDDDESAYDDKPHVWRLNGQTPEKLYVEVLGTNGTQSVIAGEVLTPGDNLIVAQEKQP</sequence>
<dbReference type="EMBL" id="CP147920">
    <property type="protein sequence ID" value="XAU15370.1"/>
    <property type="molecule type" value="Genomic_DNA"/>
</dbReference>
<keyword evidence="3" id="KW-0812">Transmembrane</keyword>
<evidence type="ECO:0000256" key="2">
    <source>
        <dbReference type="SAM" id="Coils"/>
    </source>
</evidence>
<name>A0ABZ3HCE2_9BACT</name>
<feature type="coiled-coil region" evidence="2">
    <location>
        <begin position="112"/>
        <end position="143"/>
    </location>
</feature>
<evidence type="ECO:0000259" key="6">
    <source>
        <dbReference type="Pfam" id="PF25954"/>
    </source>
</evidence>
<dbReference type="Pfam" id="PF25917">
    <property type="entry name" value="BSH_RND"/>
    <property type="match status" value="1"/>
</dbReference>
<feature type="domain" description="Multidrug resistance protein MdtA-like alpha-helical hairpin" evidence="4">
    <location>
        <begin position="119"/>
        <end position="188"/>
    </location>
</feature>
<dbReference type="NCBIfam" id="TIGR01730">
    <property type="entry name" value="RND_mfp"/>
    <property type="match status" value="1"/>
</dbReference>